<keyword evidence="3" id="KW-1185">Reference proteome</keyword>
<dbReference type="STRING" id="1114972.FD35_GL000695"/>
<protein>
    <submittedName>
        <fullName evidence="2">Uncharacterized protein</fullName>
    </submittedName>
</protein>
<sequence>MIAYGFKMGQSGIIDRDHRIYWRVPTVLKSIFSVEEKEMRRWTEGAGVLAVAPDETGQLCVVCVYAIVSQSQRINAKGQAPIDPNRLPYIDCVISQINGPALQVFEFVKALSDEQMELSLLKTAEEHLDQHSRRSSRDKTNKQVTGDA</sequence>
<dbReference type="RefSeq" id="WP_017262357.1">
    <property type="nucleotide sequence ID" value="NZ_AUAW01000013.1"/>
</dbReference>
<dbReference type="EMBL" id="AZFF01000012">
    <property type="protein sequence ID" value="KRL53992.1"/>
    <property type="molecule type" value="Genomic_DNA"/>
</dbReference>
<feature type="region of interest" description="Disordered" evidence="1">
    <location>
        <begin position="127"/>
        <end position="148"/>
    </location>
</feature>
<evidence type="ECO:0000313" key="3">
    <source>
        <dbReference type="Proteomes" id="UP000051999"/>
    </source>
</evidence>
<accession>A0A0R1RKI7</accession>
<dbReference type="AlphaFoldDB" id="A0A0R1RKI7"/>
<evidence type="ECO:0000313" key="2">
    <source>
        <dbReference type="EMBL" id="KRL53992.1"/>
    </source>
</evidence>
<dbReference type="PATRIC" id="fig|1114972.6.peg.695"/>
<proteinExistence type="predicted"/>
<feature type="compositionally biased region" description="Basic and acidic residues" evidence="1">
    <location>
        <begin position="127"/>
        <end position="141"/>
    </location>
</feature>
<dbReference type="Proteomes" id="UP000051999">
    <property type="component" value="Unassembled WGS sequence"/>
</dbReference>
<comment type="caution">
    <text evidence="2">The sequence shown here is derived from an EMBL/GenBank/DDBJ whole genome shotgun (WGS) entry which is preliminary data.</text>
</comment>
<organism evidence="2 3">
    <name type="scientific">Furfurilactobacillus rossiae DSM 15814</name>
    <dbReference type="NCBI Taxonomy" id="1114972"/>
    <lineage>
        <taxon>Bacteria</taxon>
        <taxon>Bacillati</taxon>
        <taxon>Bacillota</taxon>
        <taxon>Bacilli</taxon>
        <taxon>Lactobacillales</taxon>
        <taxon>Lactobacillaceae</taxon>
        <taxon>Furfurilactobacillus</taxon>
    </lineage>
</organism>
<reference evidence="2 3" key="1">
    <citation type="journal article" date="2015" name="Genome Announc.">
        <title>Expanding the biotechnology potential of lactobacilli through comparative genomics of 213 strains and associated genera.</title>
        <authorList>
            <person name="Sun Z."/>
            <person name="Harris H.M."/>
            <person name="McCann A."/>
            <person name="Guo C."/>
            <person name="Argimon S."/>
            <person name="Zhang W."/>
            <person name="Yang X."/>
            <person name="Jeffery I.B."/>
            <person name="Cooney J.C."/>
            <person name="Kagawa T.F."/>
            <person name="Liu W."/>
            <person name="Song Y."/>
            <person name="Salvetti E."/>
            <person name="Wrobel A."/>
            <person name="Rasinkangas P."/>
            <person name="Parkhill J."/>
            <person name="Rea M.C."/>
            <person name="O'Sullivan O."/>
            <person name="Ritari J."/>
            <person name="Douillard F.P."/>
            <person name="Paul Ross R."/>
            <person name="Yang R."/>
            <person name="Briner A.E."/>
            <person name="Felis G.E."/>
            <person name="de Vos W.M."/>
            <person name="Barrangou R."/>
            <person name="Klaenhammer T.R."/>
            <person name="Caufield P.W."/>
            <person name="Cui Y."/>
            <person name="Zhang H."/>
            <person name="O'Toole P.W."/>
        </authorList>
    </citation>
    <scope>NUCLEOTIDE SEQUENCE [LARGE SCALE GENOMIC DNA]</scope>
    <source>
        <strain evidence="2 3">DSM 15814</strain>
    </source>
</reference>
<gene>
    <name evidence="2" type="ORF">FD35_GL000695</name>
</gene>
<evidence type="ECO:0000256" key="1">
    <source>
        <dbReference type="SAM" id="MobiDB-lite"/>
    </source>
</evidence>
<name>A0A0R1RKI7_9LACO</name>